<proteinExistence type="predicted"/>
<feature type="region of interest" description="Disordered" evidence="1">
    <location>
        <begin position="236"/>
        <end position="295"/>
    </location>
</feature>
<evidence type="ECO:0000313" key="3">
    <source>
        <dbReference type="Proteomes" id="UP000199137"/>
    </source>
</evidence>
<gene>
    <name evidence="2" type="ORF">SAMN05421854_102653</name>
</gene>
<evidence type="ECO:0000256" key="1">
    <source>
        <dbReference type="SAM" id="MobiDB-lite"/>
    </source>
</evidence>
<organism evidence="2 3">
    <name type="scientific">Amycolatopsis rubida</name>
    <dbReference type="NCBI Taxonomy" id="112413"/>
    <lineage>
        <taxon>Bacteria</taxon>
        <taxon>Bacillati</taxon>
        <taxon>Actinomycetota</taxon>
        <taxon>Actinomycetes</taxon>
        <taxon>Pseudonocardiales</taxon>
        <taxon>Pseudonocardiaceae</taxon>
        <taxon>Amycolatopsis</taxon>
    </lineage>
</organism>
<dbReference type="Proteomes" id="UP000199137">
    <property type="component" value="Unassembled WGS sequence"/>
</dbReference>
<name>A0A1I5ISD0_9PSEU</name>
<dbReference type="AlphaFoldDB" id="A0A1I5ISD0"/>
<dbReference type="STRING" id="112413.SAMN05421854_102653"/>
<protein>
    <submittedName>
        <fullName evidence="2">Uncharacterized protein</fullName>
    </submittedName>
</protein>
<sequence>MANALTQAAPGWLPTLRARSHRERSILLGPSPAQHRDRLAVVAGLKRADEIFSCPAQNERTRVHRQSRPDATQAGFQVLPLDDGAHCEQHRLAETLRCQKLEAGQPDRFRDQEGMVPRKMDIHFGDNAETFLQRLAYPPSSGSPWKSRYSPLTDVWQPLIRPGKAQYRVAINPRHGLSGLTCQRTSSVDRLGKIDGADPDTDTDSDSSLWQCPQCATRLSGEILTCPFGWQSSPFYRPDGTEPHPAQGRLAHRESHLDHQEHDGERRNSEGAVDACRRVHPQTRPRGAFRGPVNA</sequence>
<dbReference type="EMBL" id="FOWC01000002">
    <property type="protein sequence ID" value="SFO63392.1"/>
    <property type="molecule type" value="Genomic_DNA"/>
</dbReference>
<accession>A0A1I5ISD0</accession>
<feature type="compositionally biased region" description="Basic and acidic residues" evidence="1">
    <location>
        <begin position="251"/>
        <end position="269"/>
    </location>
</feature>
<evidence type="ECO:0000313" key="2">
    <source>
        <dbReference type="EMBL" id="SFO63392.1"/>
    </source>
</evidence>
<reference evidence="2 3" key="1">
    <citation type="submission" date="2016-10" db="EMBL/GenBank/DDBJ databases">
        <authorList>
            <person name="de Groot N.N."/>
        </authorList>
    </citation>
    <scope>NUCLEOTIDE SEQUENCE [LARGE SCALE GENOMIC DNA]</scope>
    <source>
        <strain evidence="2 3">DSM 44637</strain>
    </source>
</reference>